<dbReference type="Pfam" id="PF21811">
    <property type="entry name" value="RdfA"/>
    <property type="match status" value="1"/>
</dbReference>
<evidence type="ECO:0000313" key="1">
    <source>
        <dbReference type="EMBL" id="QSW97729.1"/>
    </source>
</evidence>
<accession>A0A8A2V779</accession>
<sequence>MTERNQSSESDGSCGCKLGRIGDQYELRNLDADLVAYWTGAGDDQMSTRELATYVNQRVLETALQDAGVLLKDGEVENTYRLLTDDEVSSGTRVQTRNELERDGVPIEQVESDFVSHQTVYNHLTSCLEAELESPSDEERLERSGDRLGALQNRTAAVTSDTVAQLERNGIVDIGEFNVTVSVTVTCEECLQEYPVRTLLDEGGCQCGDAGESAE</sequence>
<dbReference type="KEGG" id="hakz:J0X25_09875"/>
<gene>
    <name evidence="1" type="ORF">J0X25_09875</name>
</gene>
<dbReference type="InterPro" id="IPR048925">
    <property type="entry name" value="RdfA"/>
</dbReference>
<organism evidence="1 2">
    <name type="scientific">Haloterrigena alkaliphila</name>
    <dbReference type="NCBI Taxonomy" id="2816475"/>
    <lineage>
        <taxon>Archaea</taxon>
        <taxon>Methanobacteriati</taxon>
        <taxon>Methanobacteriota</taxon>
        <taxon>Stenosarchaea group</taxon>
        <taxon>Halobacteria</taxon>
        <taxon>Halobacteriales</taxon>
        <taxon>Natrialbaceae</taxon>
        <taxon>Haloterrigena</taxon>
    </lineage>
</organism>
<dbReference type="GeneID" id="63187614"/>
<evidence type="ECO:0000313" key="2">
    <source>
        <dbReference type="Proteomes" id="UP000663203"/>
    </source>
</evidence>
<reference evidence="1 2" key="1">
    <citation type="submission" date="2021-03" db="EMBL/GenBank/DDBJ databases">
        <title>Haloterrigena longa sp. nov. and Haloterrigena limicola sp. nov., extremely halophilic archaea isolated from a salt lake.</title>
        <authorList>
            <person name="Henglin C."/>
        </authorList>
    </citation>
    <scope>NUCLEOTIDE SEQUENCE [LARGE SCALE GENOMIC DNA]</scope>
    <source>
        <strain evidence="1 2">KZCA68</strain>
    </source>
</reference>
<dbReference type="EMBL" id="CP071462">
    <property type="protein sequence ID" value="QSW97729.1"/>
    <property type="molecule type" value="Genomic_DNA"/>
</dbReference>
<keyword evidence="2" id="KW-1185">Reference proteome</keyword>
<dbReference type="RefSeq" id="WP_207287291.1">
    <property type="nucleotide sequence ID" value="NZ_CP071462.1"/>
</dbReference>
<dbReference type="Proteomes" id="UP000663203">
    <property type="component" value="Chromosome"/>
</dbReference>
<protein>
    <submittedName>
        <fullName evidence="1">Uncharacterized protein</fullName>
    </submittedName>
</protein>
<dbReference type="AlphaFoldDB" id="A0A8A2V779"/>
<name>A0A8A2V779_9EURY</name>
<proteinExistence type="predicted"/>